<dbReference type="Pfam" id="PF14543">
    <property type="entry name" value="TAXi_N"/>
    <property type="match status" value="1"/>
</dbReference>
<reference evidence="8" key="1">
    <citation type="submission" date="2022-04" db="EMBL/GenBank/DDBJ databases">
        <title>A functionally conserved STORR gene fusion in Papaver species that diverged 16.8 million years ago.</title>
        <authorList>
            <person name="Catania T."/>
        </authorList>
    </citation>
    <scope>NUCLEOTIDE SEQUENCE</scope>
    <source>
        <strain evidence="8">S-188037</strain>
    </source>
</reference>
<feature type="signal peptide" evidence="6">
    <location>
        <begin position="1"/>
        <end position="31"/>
    </location>
</feature>
<evidence type="ECO:0000256" key="6">
    <source>
        <dbReference type="SAM" id="SignalP"/>
    </source>
</evidence>
<keyword evidence="9" id="KW-1185">Reference proteome</keyword>
<dbReference type="EMBL" id="JAJJMB010008687">
    <property type="protein sequence ID" value="KAI3921425.1"/>
    <property type="molecule type" value="Genomic_DNA"/>
</dbReference>
<accession>A0AAD4XLH6</accession>
<evidence type="ECO:0000256" key="5">
    <source>
        <dbReference type="ARBA" id="ARBA00023180"/>
    </source>
</evidence>
<dbReference type="InterPro" id="IPR033121">
    <property type="entry name" value="PEPTIDASE_A1"/>
</dbReference>
<evidence type="ECO:0000256" key="4">
    <source>
        <dbReference type="ARBA" id="ARBA00022801"/>
    </source>
</evidence>
<dbReference type="SUPFAM" id="SSF50630">
    <property type="entry name" value="Acid proteases"/>
    <property type="match status" value="1"/>
</dbReference>
<protein>
    <recommendedName>
        <fullName evidence="7">Peptidase A1 domain-containing protein</fullName>
    </recommendedName>
</protein>
<evidence type="ECO:0000313" key="9">
    <source>
        <dbReference type="Proteomes" id="UP001202328"/>
    </source>
</evidence>
<sequence length="463" mass="51574">MATSSSSSISSSDLLALVVLVLVSSSCFISATSFSFSDHKHNTKPAGFTARLIHRDSPESPFYDPKLTDDERMRNAEQRSIERYNHLARRPNDVRAPVDYLTSVFVISFGVGTPPVDTYAAMDTASDITWIQCLPCEKCFTQDRGVPIFDPRKSSSYVKIGCEDPICSGDVHGRLTCDRDGIYCSYHQSYYDTAQSGGILSIDNFSFLDNTHLDGKIKIQLPFGCGHNNTNPNGVYGIPGVFGLNKDALSFITLKDFERFSHCFVTIYKKGSPKTSLIRFGQDAIITNETTPMVGFGNKTFPHYYVSLEGISVGLTKLNIPEGTFKTSETGYRGVIIDTGSTNTNLAGDAYDLLLAELRRQIILQRVSISNYELCNLVTKMEEMINRIPKITYHFSGLNHTLEGWNAWSPYRSSKYGLIVCLKFKRATDDLTIIGFEHLLDVNVGYDLRNKVISLQNGDCTKD</sequence>
<keyword evidence="3" id="KW-0064">Aspartyl protease</keyword>
<evidence type="ECO:0000256" key="2">
    <source>
        <dbReference type="ARBA" id="ARBA00022670"/>
    </source>
</evidence>
<dbReference type="InterPro" id="IPR032861">
    <property type="entry name" value="TAXi_N"/>
</dbReference>
<comment type="similarity">
    <text evidence="1">Belongs to the peptidase A1 family.</text>
</comment>
<dbReference type="InterPro" id="IPR032799">
    <property type="entry name" value="TAXi_C"/>
</dbReference>
<comment type="caution">
    <text evidence="8">The sequence shown here is derived from an EMBL/GenBank/DDBJ whole genome shotgun (WGS) entry which is preliminary data.</text>
</comment>
<dbReference type="AlphaFoldDB" id="A0AAD4XLH6"/>
<keyword evidence="4" id="KW-0378">Hydrolase</keyword>
<dbReference type="GO" id="GO:0005576">
    <property type="term" value="C:extracellular region"/>
    <property type="evidence" value="ECO:0007669"/>
    <property type="project" value="TreeGrafter"/>
</dbReference>
<keyword evidence="5" id="KW-0325">Glycoprotein</keyword>
<dbReference type="InterPro" id="IPR021109">
    <property type="entry name" value="Peptidase_aspartic_dom_sf"/>
</dbReference>
<dbReference type="GO" id="GO:0006508">
    <property type="term" value="P:proteolysis"/>
    <property type="evidence" value="ECO:0007669"/>
    <property type="project" value="UniProtKB-KW"/>
</dbReference>
<name>A0AAD4XLH6_9MAGN</name>
<evidence type="ECO:0000313" key="8">
    <source>
        <dbReference type="EMBL" id="KAI3921425.1"/>
    </source>
</evidence>
<dbReference type="PANTHER" id="PTHR47967:SF128">
    <property type="entry name" value="ASPARTIC PROTEINASE CDR1-LIKE"/>
    <property type="match status" value="1"/>
</dbReference>
<evidence type="ECO:0000256" key="1">
    <source>
        <dbReference type="ARBA" id="ARBA00007447"/>
    </source>
</evidence>
<keyword evidence="2" id="KW-0645">Protease</keyword>
<evidence type="ECO:0000256" key="3">
    <source>
        <dbReference type="ARBA" id="ARBA00022750"/>
    </source>
</evidence>
<dbReference type="InterPro" id="IPR034161">
    <property type="entry name" value="Pepsin-like_plant"/>
</dbReference>
<dbReference type="Gene3D" id="2.40.70.10">
    <property type="entry name" value="Acid Proteases"/>
    <property type="match status" value="2"/>
</dbReference>
<dbReference type="CDD" id="cd05476">
    <property type="entry name" value="pepsin_A_like_plant"/>
    <property type="match status" value="1"/>
</dbReference>
<dbReference type="Pfam" id="PF14541">
    <property type="entry name" value="TAXi_C"/>
    <property type="match status" value="1"/>
</dbReference>
<dbReference type="GO" id="GO:0004190">
    <property type="term" value="F:aspartic-type endopeptidase activity"/>
    <property type="evidence" value="ECO:0007669"/>
    <property type="project" value="UniProtKB-KW"/>
</dbReference>
<dbReference type="PROSITE" id="PS51767">
    <property type="entry name" value="PEPTIDASE_A1"/>
    <property type="match status" value="1"/>
</dbReference>
<dbReference type="PANTHER" id="PTHR47967">
    <property type="entry name" value="OS07G0603500 PROTEIN-RELATED"/>
    <property type="match status" value="1"/>
</dbReference>
<organism evidence="8 9">
    <name type="scientific">Papaver atlanticum</name>
    <dbReference type="NCBI Taxonomy" id="357466"/>
    <lineage>
        <taxon>Eukaryota</taxon>
        <taxon>Viridiplantae</taxon>
        <taxon>Streptophyta</taxon>
        <taxon>Embryophyta</taxon>
        <taxon>Tracheophyta</taxon>
        <taxon>Spermatophyta</taxon>
        <taxon>Magnoliopsida</taxon>
        <taxon>Ranunculales</taxon>
        <taxon>Papaveraceae</taxon>
        <taxon>Papaveroideae</taxon>
        <taxon>Papaver</taxon>
    </lineage>
</organism>
<feature type="domain" description="Peptidase A1" evidence="7">
    <location>
        <begin position="105"/>
        <end position="456"/>
    </location>
</feature>
<dbReference type="Proteomes" id="UP001202328">
    <property type="component" value="Unassembled WGS sequence"/>
</dbReference>
<proteinExistence type="inferred from homology"/>
<dbReference type="InterPro" id="IPR051708">
    <property type="entry name" value="Plant_Aspart_Prot_A1"/>
</dbReference>
<feature type="chain" id="PRO_5042153129" description="Peptidase A1 domain-containing protein" evidence="6">
    <location>
        <begin position="32"/>
        <end position="463"/>
    </location>
</feature>
<gene>
    <name evidence="8" type="ORF">MKW98_013359</name>
</gene>
<evidence type="ECO:0000259" key="7">
    <source>
        <dbReference type="PROSITE" id="PS51767"/>
    </source>
</evidence>
<keyword evidence="6" id="KW-0732">Signal</keyword>